<comment type="caution">
    <text evidence="1">The sequence shown here is derived from an EMBL/GenBank/DDBJ whole genome shotgun (WGS) entry which is preliminary data.</text>
</comment>
<evidence type="ECO:0000313" key="2">
    <source>
        <dbReference type="Proteomes" id="UP000003560"/>
    </source>
</evidence>
<gene>
    <name evidence="1" type="ORF">COLSTE_00024</name>
</gene>
<name>B6G7I5_9ACTN</name>
<protein>
    <submittedName>
        <fullName evidence="1">Uncharacterized protein</fullName>
    </submittedName>
</protein>
<dbReference type="EMBL" id="ABXJ01000003">
    <property type="protein sequence ID" value="EEA91755.1"/>
    <property type="molecule type" value="Genomic_DNA"/>
</dbReference>
<keyword evidence="2" id="KW-1185">Reference proteome</keyword>
<accession>B6G7I5</accession>
<dbReference type="STRING" id="445975.COLSTE_00024"/>
<sequence length="49" mass="5793">MPREQLVFFDPYTRRSHHAQPSIWLTEELHSCKVACEKQNARRPICPGK</sequence>
<reference evidence="1 2" key="1">
    <citation type="submission" date="2008-10" db="EMBL/GenBank/DDBJ databases">
        <title>Draft genome sequence of Collinsella stercoris (DSM 13279).</title>
        <authorList>
            <person name="Sudarsanam P."/>
            <person name="Ley R."/>
            <person name="Guruge J."/>
            <person name="Turnbaugh P.J."/>
            <person name="Mahowald M."/>
            <person name="Liep D."/>
            <person name="Gordon J."/>
        </authorList>
    </citation>
    <scope>NUCLEOTIDE SEQUENCE [LARGE SCALE GENOMIC DNA]</scope>
    <source>
        <strain evidence="1 2">DSM 13279</strain>
    </source>
</reference>
<organism evidence="1 2">
    <name type="scientific">Collinsella stercoris DSM 13279</name>
    <dbReference type="NCBI Taxonomy" id="445975"/>
    <lineage>
        <taxon>Bacteria</taxon>
        <taxon>Bacillati</taxon>
        <taxon>Actinomycetota</taxon>
        <taxon>Coriobacteriia</taxon>
        <taxon>Coriobacteriales</taxon>
        <taxon>Coriobacteriaceae</taxon>
        <taxon>Collinsella</taxon>
    </lineage>
</organism>
<evidence type="ECO:0000313" key="1">
    <source>
        <dbReference type="EMBL" id="EEA91755.1"/>
    </source>
</evidence>
<proteinExistence type="predicted"/>
<dbReference type="Proteomes" id="UP000003560">
    <property type="component" value="Unassembled WGS sequence"/>
</dbReference>
<reference evidence="1 2" key="2">
    <citation type="submission" date="2008-10" db="EMBL/GenBank/DDBJ databases">
        <authorList>
            <person name="Fulton L."/>
            <person name="Clifton S."/>
            <person name="Fulton B."/>
            <person name="Xu J."/>
            <person name="Minx P."/>
            <person name="Pepin K.H."/>
            <person name="Johnson M."/>
            <person name="Thiruvilangam P."/>
            <person name="Bhonagiri V."/>
            <person name="Nash W.E."/>
            <person name="Mardis E.R."/>
            <person name="Wilson R.K."/>
        </authorList>
    </citation>
    <scope>NUCLEOTIDE SEQUENCE [LARGE SCALE GENOMIC DNA]</scope>
    <source>
        <strain evidence="1 2">DSM 13279</strain>
    </source>
</reference>
<dbReference type="HOGENOM" id="CLU_3134484_0_0_11"/>
<dbReference type="AlphaFoldDB" id="B6G7I5"/>